<organism evidence="3 4">
    <name type="scientific">Oleispira antarctica RB-8</name>
    <dbReference type="NCBI Taxonomy" id="698738"/>
    <lineage>
        <taxon>Bacteria</taxon>
        <taxon>Pseudomonadati</taxon>
        <taxon>Pseudomonadota</taxon>
        <taxon>Gammaproteobacteria</taxon>
        <taxon>Oceanospirillales</taxon>
        <taxon>Oceanospirillaceae</taxon>
        <taxon>Oleispira</taxon>
    </lineage>
</organism>
<dbReference type="SMART" id="SM00422">
    <property type="entry name" value="HTH_MERR"/>
    <property type="match status" value="1"/>
</dbReference>
<dbReference type="AlphaFoldDB" id="R4YVC0"/>
<dbReference type="PRINTS" id="PR00040">
    <property type="entry name" value="HTHMERR"/>
</dbReference>
<dbReference type="Gene3D" id="1.10.1660.10">
    <property type="match status" value="1"/>
</dbReference>
<dbReference type="PANTHER" id="PTHR30204:SF92">
    <property type="entry name" value="HTH-TYPE TRANSCRIPTIONAL REGULATOR ZNTR"/>
    <property type="match status" value="1"/>
</dbReference>
<gene>
    <name evidence="3" type="ORF">OLEAN_C37580</name>
</gene>
<dbReference type="GO" id="GO:0003677">
    <property type="term" value="F:DNA binding"/>
    <property type="evidence" value="ECO:0007669"/>
    <property type="project" value="UniProtKB-KW"/>
</dbReference>
<sequence length="122" mass="14132">MTGCSVQSIRFYEKERLLTAPKRSDGNYRLYDKSNLEQLAFIKRCRNLDITLAEIKLLLDLKRLPEIQCEAVNFLLDKHIVQIGFRMSELEKLKASLIKLRSKCSRDQIVENCGILQDLSGK</sequence>
<dbReference type="STRING" id="698738.OLEAN_C37580"/>
<dbReference type="InterPro" id="IPR047057">
    <property type="entry name" value="MerR_fam"/>
</dbReference>
<dbReference type="PANTHER" id="PTHR30204">
    <property type="entry name" value="REDOX-CYCLING DRUG-SENSING TRANSCRIPTIONAL ACTIVATOR SOXR"/>
    <property type="match status" value="1"/>
</dbReference>
<protein>
    <submittedName>
        <fullName evidence="3">Probable transcriptional regulator, MerR domain</fullName>
    </submittedName>
</protein>
<dbReference type="GO" id="GO:0003700">
    <property type="term" value="F:DNA-binding transcription factor activity"/>
    <property type="evidence" value="ECO:0007669"/>
    <property type="project" value="InterPro"/>
</dbReference>
<evidence type="ECO:0000256" key="1">
    <source>
        <dbReference type="ARBA" id="ARBA00023125"/>
    </source>
</evidence>
<dbReference type="InterPro" id="IPR009061">
    <property type="entry name" value="DNA-bd_dom_put_sf"/>
</dbReference>
<dbReference type="PROSITE" id="PS50937">
    <property type="entry name" value="HTH_MERR_2"/>
    <property type="match status" value="1"/>
</dbReference>
<evidence type="ECO:0000259" key="2">
    <source>
        <dbReference type="PROSITE" id="PS50937"/>
    </source>
</evidence>
<dbReference type="KEGG" id="oai:OLEAN_C37580"/>
<evidence type="ECO:0000313" key="4">
    <source>
        <dbReference type="Proteomes" id="UP000032749"/>
    </source>
</evidence>
<reference evidence="3 4" key="1">
    <citation type="journal article" date="2013" name="Nat. Commun.">
        <title>Genome sequence and functional genomic analysis of the oil-degrading bacterium Oleispira antarctica.</title>
        <authorList>
            <person name="Kube M."/>
            <person name="Chernikova T.N."/>
            <person name="Al-Ramahi Y."/>
            <person name="Beloqui A."/>
            <person name="Lopez-Cortez N."/>
            <person name="Guazzaroni M.E."/>
            <person name="Heipieper H.J."/>
            <person name="Klages S."/>
            <person name="Kotsyurbenko O.R."/>
            <person name="Langer I."/>
            <person name="Nechitaylo T.Y."/>
            <person name="Lunsdorf H."/>
            <person name="Fernandez M."/>
            <person name="Juarez S."/>
            <person name="Ciordia S."/>
            <person name="Singer A."/>
            <person name="Kagan O."/>
            <person name="Egorova O."/>
            <person name="Petit P.A."/>
            <person name="Stogios P."/>
            <person name="Kim Y."/>
            <person name="Tchigvintsev A."/>
            <person name="Flick R."/>
            <person name="Denaro R."/>
            <person name="Genovese M."/>
            <person name="Albar J.P."/>
            <person name="Reva O.N."/>
            <person name="Martinez-Gomariz M."/>
            <person name="Tran H."/>
            <person name="Ferrer M."/>
            <person name="Savchenko A."/>
            <person name="Yakunin A.F."/>
            <person name="Yakimov M.M."/>
            <person name="Golyshina O.V."/>
            <person name="Reinhardt R."/>
            <person name="Golyshin P.N."/>
        </authorList>
    </citation>
    <scope>NUCLEOTIDE SEQUENCE [LARGE SCALE GENOMIC DNA]</scope>
</reference>
<feature type="domain" description="HTH merR-type" evidence="2">
    <location>
        <begin position="1"/>
        <end position="61"/>
    </location>
</feature>
<dbReference type="HOGENOM" id="CLU_060077_2_0_6"/>
<dbReference type="InterPro" id="IPR000551">
    <property type="entry name" value="MerR-type_HTH_dom"/>
</dbReference>
<dbReference type="Pfam" id="PF13411">
    <property type="entry name" value="MerR_1"/>
    <property type="match status" value="1"/>
</dbReference>
<keyword evidence="4" id="KW-1185">Reference proteome</keyword>
<dbReference type="Proteomes" id="UP000032749">
    <property type="component" value="Chromosome"/>
</dbReference>
<proteinExistence type="predicted"/>
<name>R4YVC0_OLEAN</name>
<evidence type="ECO:0000313" key="3">
    <source>
        <dbReference type="EMBL" id="CCK77934.1"/>
    </source>
</evidence>
<keyword evidence="1" id="KW-0238">DNA-binding</keyword>
<dbReference type="EMBL" id="FO203512">
    <property type="protein sequence ID" value="CCK77934.1"/>
    <property type="molecule type" value="Genomic_DNA"/>
</dbReference>
<dbReference type="SUPFAM" id="SSF46955">
    <property type="entry name" value="Putative DNA-binding domain"/>
    <property type="match status" value="1"/>
</dbReference>
<accession>R4YVC0</accession>
<dbReference type="PATRIC" id="fig|698738.3.peg.3912"/>